<feature type="compositionally biased region" description="Low complexity" evidence="2">
    <location>
        <begin position="681"/>
        <end position="695"/>
    </location>
</feature>
<feature type="compositionally biased region" description="Polar residues" evidence="2">
    <location>
        <begin position="717"/>
        <end position="735"/>
    </location>
</feature>
<feature type="coiled-coil region" evidence="1">
    <location>
        <begin position="519"/>
        <end position="564"/>
    </location>
</feature>
<feature type="region of interest" description="Disordered" evidence="2">
    <location>
        <begin position="329"/>
        <end position="419"/>
    </location>
</feature>
<reference evidence="3" key="1">
    <citation type="submission" date="2021-01" db="EMBL/GenBank/DDBJ databases">
        <authorList>
            <person name="Corre E."/>
            <person name="Pelletier E."/>
            <person name="Niang G."/>
            <person name="Scheremetjew M."/>
            <person name="Finn R."/>
            <person name="Kale V."/>
            <person name="Holt S."/>
            <person name="Cochrane G."/>
            <person name="Meng A."/>
            <person name="Brown T."/>
            <person name="Cohen L."/>
        </authorList>
    </citation>
    <scope>NUCLEOTIDE SEQUENCE</scope>
    <source>
        <strain evidence="3">CCAP 1951/1</strain>
    </source>
</reference>
<sequence length="1307" mass="141093">MSGEPWGVARVERCRETMLESLRDATDACTSDEARLGCKAALHAVRSAWRTFFEEQAAGGGDLALTSVSDEMAHVRNMNLVLRRRLRRHNSVAKELLRVICGDDAAAGVASVDDVMESLALRAKEIHKVILETQETHGANLSLVADPPPFRSSGTNDAYGSSTEDDAEPVQARCLIDFWRLADFKLQHAAQVIATRLEDLAPASNREADIAQLRIAQLQREGEVASTKLQSDIETLKRDHEKQIAAMNSDFEAEQRAHAADIERIEEAHALEMERLTAIHEDELALAAHDYELRMQQALQQQRDETSLTAEQLNAERAAALDKMRETLAEERRRHEATVQRLKSDTANTQSVRSMMAPRRSDSSTPTLHTRPQSGDRRASSDAFGALTESHAFESPFPSPRAGAARRPRRHGNETAAHDPHNAVIAYSEDYGTQWDGEPKEALLQLLKEKQAELQMQQATFTVQNRSRTMEWETILRETIGRYEGEIQTLQHYNEREVARTRELAGKLEEANHCVSKLRVELQNESTSSKDRLDEIERQAGSEIRALRIEVTSVSNELAAAKHKIATLTATLQDERKVAEDREREANQALLVLRRSLDTKPIQASKQSQCNFLPAKADGSDKSSRTARPVAKSPARLESSANDAFAASMPVPGRDSLRGRSPRASPSPQTRSPAMMSRAGSPTAAASDSMAASTSVRSGKRIPSKKKPTTTPKATPRSQSSKASTKASRPGSTTPAKRAGASPSDAALGGFGLSVTEPTGAFSPSAADAVLRKPQAFKGSRSPSPAKRSNGDAAATMSPARATKPDADASLSTSSNDSIIGLMQARVTPTPPVSSQPSRAVSPSAVTRRDTMKPTPKPPTKPNPKRVGEELTKTGSPAGQPGTAEATATPAGKESPPGWSKVASAIRVAASPRSPEVLDNGATARTAAEVEPTARLEIGQDSEGRRRTEAMKRDGIGFDLRSSAHAILSDDTLREAVASMATVSADGGVSLEDKVNAATKMPPSVFGVLPSSVTEKRFFSIAYGLAVLCDFALPAASRARVATNEARLLDACPELKKLPAPPVQPVTPVDFVAVSTFVSHSNQPQALPPATQQLPGESKQYHAVLDSIRKIADFVRTAGYPGELSAVTWRDLEQWRFLNRNNAVAVPPGVVQQLLALVIDYLLHQKRYAVFVNKHLKLREEKLSPTVSQSGAHEVSGSLPAVGARPSSGLATLHVSTVSADLPHDAALTRAKSRPVQHLVDAVATTAQSARDHIKTARMAHKRWAALRQTSAPGTAPDAITGTLVTPSPRRPLPGGTRSSDLRRSSH</sequence>
<evidence type="ECO:0000256" key="2">
    <source>
        <dbReference type="SAM" id="MobiDB-lite"/>
    </source>
</evidence>
<feature type="region of interest" description="Disordered" evidence="2">
    <location>
        <begin position="1268"/>
        <end position="1307"/>
    </location>
</feature>
<dbReference type="EMBL" id="HBGF01029226">
    <property type="protein sequence ID" value="CAD9124994.1"/>
    <property type="molecule type" value="Transcribed_RNA"/>
</dbReference>
<feature type="compositionally biased region" description="Low complexity" evidence="2">
    <location>
        <begin position="877"/>
        <end position="892"/>
    </location>
</feature>
<feature type="region of interest" description="Disordered" evidence="2">
    <location>
        <begin position="603"/>
        <end position="900"/>
    </location>
</feature>
<keyword evidence="1" id="KW-0175">Coiled coil</keyword>
<evidence type="ECO:0000313" key="3">
    <source>
        <dbReference type="EMBL" id="CAD9124994.1"/>
    </source>
</evidence>
<evidence type="ECO:0000256" key="1">
    <source>
        <dbReference type="SAM" id="Coils"/>
    </source>
</evidence>
<gene>
    <name evidence="3" type="ORF">NDES1114_LOCUS19383</name>
</gene>
<name>A0A7S1M990_NEODS</name>
<feature type="compositionally biased region" description="Basic and acidic residues" evidence="2">
    <location>
        <begin position="329"/>
        <end position="344"/>
    </location>
</feature>
<organism evidence="3">
    <name type="scientific">Neobodo designis</name>
    <name type="common">Flagellated protozoan</name>
    <name type="synonym">Bodo designis</name>
    <dbReference type="NCBI Taxonomy" id="312471"/>
    <lineage>
        <taxon>Eukaryota</taxon>
        <taxon>Discoba</taxon>
        <taxon>Euglenozoa</taxon>
        <taxon>Kinetoplastea</taxon>
        <taxon>Metakinetoplastina</taxon>
        <taxon>Neobodonida</taxon>
        <taxon>Neobodo</taxon>
    </lineage>
</organism>
<proteinExistence type="predicted"/>
<protein>
    <submittedName>
        <fullName evidence="3">Uncharacterized protein</fullName>
    </submittedName>
</protein>
<feature type="compositionally biased region" description="Basic residues" evidence="2">
    <location>
        <begin position="698"/>
        <end position="708"/>
    </location>
</feature>
<feature type="compositionally biased region" description="Polar residues" evidence="2">
    <location>
        <begin position="152"/>
        <end position="162"/>
    </location>
</feature>
<accession>A0A7S1M990</accession>
<feature type="region of interest" description="Disordered" evidence="2">
    <location>
        <begin position="141"/>
        <end position="166"/>
    </location>
</feature>
<feature type="compositionally biased region" description="Polar residues" evidence="2">
    <location>
        <begin position="363"/>
        <end position="373"/>
    </location>
</feature>